<gene>
    <name evidence="2" type="ORF">UO65_3458</name>
</gene>
<comment type="caution">
    <text evidence="2">The sequence shown here is derived from an EMBL/GenBank/DDBJ whole genome shotgun (WGS) entry which is preliminary data.</text>
</comment>
<dbReference type="AlphaFoldDB" id="W7IWK2"/>
<evidence type="ECO:0000259" key="1">
    <source>
        <dbReference type="PROSITE" id="PS51462"/>
    </source>
</evidence>
<dbReference type="SUPFAM" id="SSF55811">
    <property type="entry name" value="Nudix"/>
    <property type="match status" value="1"/>
</dbReference>
<protein>
    <submittedName>
        <fullName evidence="2">Transcriptional regulator, LacI family</fullName>
    </submittedName>
</protein>
<keyword evidence="3" id="KW-1185">Reference proteome</keyword>
<dbReference type="Gene3D" id="3.90.79.10">
    <property type="entry name" value="Nucleoside Triphosphate Pyrophosphohydrolase"/>
    <property type="match status" value="1"/>
</dbReference>
<reference evidence="2 3" key="1">
    <citation type="journal article" date="2014" name="Genome Announc.">
        <title>Draft Genome Sequence of the Antitrypanosomally Active Sponge-Associated Bacterium Actinokineospora sp. Strain EG49.</title>
        <authorList>
            <person name="Harjes J."/>
            <person name="Ryu T."/>
            <person name="Abdelmohsen U.R."/>
            <person name="Moitinho-Silva L."/>
            <person name="Horn H."/>
            <person name="Ravasi T."/>
            <person name="Hentschel U."/>
        </authorList>
    </citation>
    <scope>NUCLEOTIDE SEQUENCE [LARGE SCALE GENOMIC DNA]</scope>
    <source>
        <strain evidence="2 3">EG49</strain>
    </source>
</reference>
<dbReference type="EMBL" id="AYXG01000123">
    <property type="protein sequence ID" value="EWC61192.1"/>
    <property type="molecule type" value="Genomic_DNA"/>
</dbReference>
<organism evidence="2 3">
    <name type="scientific">Actinokineospora spheciospongiae</name>
    <dbReference type="NCBI Taxonomy" id="909613"/>
    <lineage>
        <taxon>Bacteria</taxon>
        <taxon>Bacillati</taxon>
        <taxon>Actinomycetota</taxon>
        <taxon>Actinomycetes</taxon>
        <taxon>Pseudonocardiales</taxon>
        <taxon>Pseudonocardiaceae</taxon>
        <taxon>Actinokineospora</taxon>
    </lineage>
</organism>
<dbReference type="Pfam" id="PF00293">
    <property type="entry name" value="NUDIX"/>
    <property type="match status" value="1"/>
</dbReference>
<dbReference type="InterPro" id="IPR000086">
    <property type="entry name" value="NUDIX_hydrolase_dom"/>
</dbReference>
<dbReference type="InterPro" id="IPR015797">
    <property type="entry name" value="NUDIX_hydrolase-like_dom_sf"/>
</dbReference>
<dbReference type="eggNOG" id="COG1051">
    <property type="taxonomic scope" value="Bacteria"/>
</dbReference>
<accession>W7IWK2</accession>
<dbReference type="STRING" id="909613.UO65_3458"/>
<name>W7IWK2_9PSEU</name>
<proteinExistence type="predicted"/>
<dbReference type="PROSITE" id="PS51462">
    <property type="entry name" value="NUDIX"/>
    <property type="match status" value="1"/>
</dbReference>
<sequence length="97" mass="10673">MEPGESDAEAVVRETREETGLEVVPGRLVGSVLREAPNGVFHIHDYACVVTGGDLRAGDDADDVQWVNLAIFTTLDWDNLLVEQLADTLRGWNVLPR</sequence>
<feature type="domain" description="Nudix hydrolase" evidence="1">
    <location>
        <begin position="1"/>
        <end position="89"/>
    </location>
</feature>
<evidence type="ECO:0000313" key="2">
    <source>
        <dbReference type="EMBL" id="EWC61192.1"/>
    </source>
</evidence>
<evidence type="ECO:0000313" key="3">
    <source>
        <dbReference type="Proteomes" id="UP000019277"/>
    </source>
</evidence>
<dbReference type="Proteomes" id="UP000019277">
    <property type="component" value="Unassembled WGS sequence"/>
</dbReference>